<reference evidence="3" key="1">
    <citation type="journal article" date="2016" name="Proc. Natl. Acad. Sci. U.S.A.">
        <title>Chromosome-level assembly of Arabidopsis thaliana Ler reveals the extent of translocation and inversion polymorphisms.</title>
        <authorList>
            <person name="Zapata L."/>
            <person name="Ding J."/>
            <person name="Willing E.M."/>
            <person name="Hartwig B."/>
            <person name="Bezdan D."/>
            <person name="Jiao W.B."/>
            <person name="Patel V."/>
            <person name="Velikkakam James G."/>
            <person name="Koornneef M."/>
            <person name="Ossowski S."/>
            <person name="Schneeberger K."/>
        </authorList>
    </citation>
    <scope>NUCLEOTIDE SEQUENCE [LARGE SCALE GENOMIC DNA]</scope>
    <source>
        <strain evidence="3">cv. Landsberg erecta</strain>
    </source>
</reference>
<dbReference type="PROSITE" id="PS50181">
    <property type="entry name" value="FBOX"/>
    <property type="match status" value="1"/>
</dbReference>
<dbReference type="SUPFAM" id="SSF81383">
    <property type="entry name" value="F-box domain"/>
    <property type="match status" value="1"/>
</dbReference>
<proteinExistence type="predicted"/>
<dbReference type="EMBL" id="LUHQ01000003">
    <property type="protein sequence ID" value="OAP03791.1"/>
    <property type="molecule type" value="Genomic_DNA"/>
</dbReference>
<name>A0A178VDQ5_ARATH</name>
<dbReference type="InterPro" id="IPR001810">
    <property type="entry name" value="F-box_dom"/>
</dbReference>
<sequence>MDRVSSLPDELLCHILSFLTTKETALTSLLSKREIIPLIKSVVFPTLIYASFLVQLVSKLVKLKIGSGIDLYWWTESIFLPMLKTLVLDSVEFCVARFEILFPACPALEELEMANIKVLDSDATVSSASLKTLKIDSSVGSGSFSFDTPNLVYLGYSDFVAEDYPLANFQNLFEARINLVVTKDQIERARAPNNGWLEDDEDDIALRLGIRKSS</sequence>
<gene>
    <name evidence="2" type="ordered locus">AXX17_At3g53440</name>
</gene>
<dbReference type="SUPFAM" id="SSF52047">
    <property type="entry name" value="RNI-like"/>
    <property type="match status" value="1"/>
</dbReference>
<dbReference type="InterPro" id="IPR055294">
    <property type="entry name" value="FBL60-like"/>
</dbReference>
<dbReference type="InterPro" id="IPR036047">
    <property type="entry name" value="F-box-like_dom_sf"/>
</dbReference>
<evidence type="ECO:0000313" key="3">
    <source>
        <dbReference type="Proteomes" id="UP000078284"/>
    </source>
</evidence>
<organism evidence="2 3">
    <name type="scientific">Arabidopsis thaliana</name>
    <name type="common">Mouse-ear cress</name>
    <dbReference type="NCBI Taxonomy" id="3702"/>
    <lineage>
        <taxon>Eukaryota</taxon>
        <taxon>Viridiplantae</taxon>
        <taxon>Streptophyta</taxon>
        <taxon>Embryophyta</taxon>
        <taxon>Tracheophyta</taxon>
        <taxon>Spermatophyta</taxon>
        <taxon>Magnoliopsida</taxon>
        <taxon>eudicotyledons</taxon>
        <taxon>Gunneridae</taxon>
        <taxon>Pentapetalae</taxon>
        <taxon>rosids</taxon>
        <taxon>malvids</taxon>
        <taxon>Brassicales</taxon>
        <taxon>Brassicaceae</taxon>
        <taxon>Camelineae</taxon>
        <taxon>Arabidopsis</taxon>
    </lineage>
</organism>
<dbReference type="InterPro" id="IPR055411">
    <property type="entry name" value="LRR_FXL15/At3g58940/PEG3-like"/>
</dbReference>
<protein>
    <recommendedName>
        <fullName evidence="1">F-box domain-containing protein</fullName>
    </recommendedName>
</protein>
<dbReference type="PANTHER" id="PTHR31293:SF16">
    <property type="entry name" value="RNI-LIKE SUPERFAMILY PROTEIN"/>
    <property type="match status" value="1"/>
</dbReference>
<dbReference type="PANTHER" id="PTHR31293">
    <property type="entry name" value="RNI-LIKE SUPERFAMILY PROTEIN"/>
    <property type="match status" value="1"/>
</dbReference>
<feature type="domain" description="F-box" evidence="1">
    <location>
        <begin position="1"/>
        <end position="47"/>
    </location>
</feature>
<evidence type="ECO:0000259" key="1">
    <source>
        <dbReference type="PROSITE" id="PS50181"/>
    </source>
</evidence>
<accession>A0A178VDQ5</accession>
<dbReference type="Pfam" id="PF24758">
    <property type="entry name" value="LRR_At5g56370"/>
    <property type="match status" value="1"/>
</dbReference>
<dbReference type="AlphaFoldDB" id="A0A178VDQ5"/>
<dbReference type="ExpressionAtlas" id="A0A178VDQ5">
    <property type="expression patterns" value="baseline and differential"/>
</dbReference>
<dbReference type="Proteomes" id="UP000078284">
    <property type="component" value="Chromosome 3"/>
</dbReference>
<dbReference type="Pfam" id="PF00646">
    <property type="entry name" value="F-box"/>
    <property type="match status" value="1"/>
</dbReference>
<evidence type="ECO:0000313" key="2">
    <source>
        <dbReference type="EMBL" id="OAP03791.1"/>
    </source>
</evidence>
<comment type="caution">
    <text evidence="2">The sequence shown here is derived from an EMBL/GenBank/DDBJ whole genome shotgun (WGS) entry which is preliminary data.</text>
</comment>